<dbReference type="PATRIC" id="fig|1388761.3.peg.1932"/>
<reference evidence="1 2" key="1">
    <citation type="journal article" date="2013" name="Genome Announc.">
        <title>Draft Genome Sequence of an Anaerobic and Extremophilic Bacterium, Caldanaerobacter yonseiensis, Isolated from a Geothermal Hot Stream.</title>
        <authorList>
            <person name="Lee S.J."/>
            <person name="Lee Y.J."/>
            <person name="Park G.S."/>
            <person name="Kim B.C."/>
            <person name="Lee S.J."/>
            <person name="Shin J.H."/>
            <person name="Lee D.W."/>
        </authorList>
    </citation>
    <scope>NUCLEOTIDE SEQUENCE [LARGE SCALE GENOMIC DNA]</scope>
    <source>
        <strain evidence="1 2">KB-1</strain>
    </source>
</reference>
<comment type="caution">
    <text evidence="1">The sequence shown here is derived from an EMBL/GenBank/DDBJ whole genome shotgun (WGS) entry which is preliminary data.</text>
</comment>
<dbReference type="Pfam" id="PF12643">
    <property type="entry name" value="MazG-like"/>
    <property type="match status" value="1"/>
</dbReference>
<proteinExistence type="predicted"/>
<sequence length="115" mass="13303">MPSFSLLKKGGGKMKSDLKIAKNIREIENLKVEILGKLYNLLKSFVDAGEEDAILDSIVDILIYTYLLGDKIGYRFEEIDEAFTKKLKSLIVDKNFDVEYNFSELLKYVKSRKRE</sequence>
<gene>
    <name evidence="1" type="ORF">O163_09575</name>
</gene>
<dbReference type="EMBL" id="AXDC01000027">
    <property type="protein sequence ID" value="ERM91621.1"/>
    <property type="molecule type" value="Genomic_DNA"/>
</dbReference>
<evidence type="ECO:0000313" key="2">
    <source>
        <dbReference type="Proteomes" id="UP000016856"/>
    </source>
</evidence>
<dbReference type="InterPro" id="IPR025984">
    <property type="entry name" value="DCTPP"/>
</dbReference>
<dbReference type="GO" id="GO:0047429">
    <property type="term" value="F:nucleoside triphosphate diphosphatase activity"/>
    <property type="evidence" value="ECO:0007669"/>
    <property type="project" value="InterPro"/>
</dbReference>
<dbReference type="GO" id="GO:0009143">
    <property type="term" value="P:nucleoside triphosphate catabolic process"/>
    <property type="evidence" value="ECO:0007669"/>
    <property type="project" value="InterPro"/>
</dbReference>
<organism evidence="1 2">
    <name type="scientific">Caldanaerobacter subterraneus subsp. yonseiensis KB-1</name>
    <dbReference type="NCBI Taxonomy" id="1388761"/>
    <lineage>
        <taxon>Bacteria</taxon>
        <taxon>Bacillati</taxon>
        <taxon>Bacillota</taxon>
        <taxon>Clostridia</taxon>
        <taxon>Thermoanaerobacterales</taxon>
        <taxon>Thermoanaerobacteraceae</taxon>
        <taxon>Caldanaerobacter</taxon>
    </lineage>
</organism>
<name>U5CRN9_CALSX</name>
<dbReference type="Proteomes" id="UP000016856">
    <property type="component" value="Unassembled WGS sequence"/>
</dbReference>
<evidence type="ECO:0008006" key="3">
    <source>
        <dbReference type="Google" id="ProtNLM"/>
    </source>
</evidence>
<dbReference type="AlphaFoldDB" id="U5CRN9"/>
<evidence type="ECO:0000313" key="1">
    <source>
        <dbReference type="EMBL" id="ERM91621.1"/>
    </source>
</evidence>
<accession>U5CRN9</accession>
<protein>
    <recommendedName>
        <fullName evidence="3">MazG-like nucleotide pyrophosphohydrolase family protein</fullName>
    </recommendedName>
</protein>